<dbReference type="HOGENOM" id="CLU_1010691_0_0_0"/>
<reference evidence="2" key="1">
    <citation type="journal article" date="2015" name="PeerJ">
        <title>First genomic representation of candidate bacterial phylum KSB3 points to enhanced environmental sensing as a trigger of wastewater bulking.</title>
        <authorList>
            <person name="Sekiguchi Y."/>
            <person name="Ohashi A."/>
            <person name="Parks D.H."/>
            <person name="Yamauchi T."/>
            <person name="Tyson G.W."/>
            <person name="Hugenholtz P."/>
        </authorList>
    </citation>
    <scope>NUCLEOTIDE SEQUENCE [LARGE SCALE GENOMIC DNA]</scope>
</reference>
<feature type="transmembrane region" description="Helical" evidence="1">
    <location>
        <begin position="83"/>
        <end position="105"/>
    </location>
</feature>
<name>A0A0S6W9D3_VECG1</name>
<dbReference type="AlphaFoldDB" id="A0A0S6W9D3"/>
<evidence type="ECO:0000256" key="1">
    <source>
        <dbReference type="SAM" id="Phobius"/>
    </source>
</evidence>
<dbReference type="EMBL" id="DF820463">
    <property type="protein sequence ID" value="GAK54932.1"/>
    <property type="molecule type" value="Genomic_DNA"/>
</dbReference>
<keyword evidence="1" id="KW-1133">Transmembrane helix</keyword>
<sequence length="275" mass="31326">MVLNKIFDLLSLTQTSVGRYVFIVLLSLLSAVIFLLIFKKTSNQKKIKYHKNKIFGYVLQIPLYKDRFGVLFSSIGQILKHNALYVLHTLASLIFIIIPLIFIMVQINNRCGYAPLAQGQDFLIQVTLNDTADQATLEGVSCELSPGIVLETPALRVEDEKQVFWRARVVDGSPENTSSIRIQLEGHSPVIEKYLATAYNQQRFSPEKKQPSFWNRIFYNAEGYLPADTPVTEISTEYARAGYPFLFWQVDAIILFFILTLIFGFALKGVFRVNL</sequence>
<dbReference type="STRING" id="1499967.U27_01763"/>
<evidence type="ECO:0000313" key="3">
    <source>
        <dbReference type="Proteomes" id="UP000030661"/>
    </source>
</evidence>
<keyword evidence="3" id="KW-1185">Reference proteome</keyword>
<keyword evidence="1" id="KW-0472">Membrane</keyword>
<protein>
    <recommendedName>
        <fullName evidence="4">ResB-like domain-containing protein</fullName>
    </recommendedName>
</protein>
<feature type="transmembrane region" description="Helical" evidence="1">
    <location>
        <begin position="245"/>
        <end position="267"/>
    </location>
</feature>
<feature type="transmembrane region" description="Helical" evidence="1">
    <location>
        <begin position="20"/>
        <end position="38"/>
    </location>
</feature>
<evidence type="ECO:0000313" key="2">
    <source>
        <dbReference type="EMBL" id="GAK54932.1"/>
    </source>
</evidence>
<dbReference type="Proteomes" id="UP000030661">
    <property type="component" value="Unassembled WGS sequence"/>
</dbReference>
<evidence type="ECO:0008006" key="4">
    <source>
        <dbReference type="Google" id="ProtNLM"/>
    </source>
</evidence>
<gene>
    <name evidence="2" type="ORF">U27_01763</name>
</gene>
<accession>A0A0S6W9D3</accession>
<proteinExistence type="predicted"/>
<keyword evidence="1" id="KW-0812">Transmembrane</keyword>
<organism evidence="2">
    <name type="scientific">Vecturithrix granuli</name>
    <dbReference type="NCBI Taxonomy" id="1499967"/>
    <lineage>
        <taxon>Bacteria</taxon>
        <taxon>Candidatus Moduliflexota</taxon>
        <taxon>Candidatus Vecturitrichia</taxon>
        <taxon>Candidatus Vecturitrichales</taxon>
        <taxon>Candidatus Vecturitrichaceae</taxon>
        <taxon>Candidatus Vecturithrix</taxon>
    </lineage>
</organism>
<dbReference type="eggNOG" id="ENOG5032VM6">
    <property type="taxonomic scope" value="Bacteria"/>
</dbReference>